<proteinExistence type="predicted"/>
<dbReference type="AlphaFoldDB" id="C9MM12"/>
<comment type="caution">
    <text evidence="1">The sequence shown here is derived from an EMBL/GenBank/DDBJ whole genome shotgun (WGS) entry which is preliminary data.</text>
</comment>
<evidence type="ECO:0000313" key="2">
    <source>
        <dbReference type="Proteomes" id="UP000003327"/>
    </source>
</evidence>
<dbReference type="Proteomes" id="UP000003327">
    <property type="component" value="Unassembled WGS sequence"/>
</dbReference>
<sequence>MTMAVRAILQLNKVVTKESTVAQDAHNVHVFTLNVLTAVIGLMAETTKVDSVRRALVLAYKAVVALNKVVIAHVKTTMVADTTIVIVTKVALNKVVIVHVITTTMAKREGFNHVKVDTRVVVAIKADHSRVAIVHVITTKKVGTSHRVTVHVITTTLTQKEKRTTMVIK</sequence>
<accession>C9MM12</accession>
<name>C9MM12_9BACT</name>
<dbReference type="STRING" id="649761.HMPREF0973_00638"/>
<evidence type="ECO:0000313" key="1">
    <source>
        <dbReference type="EMBL" id="EEX19696.1"/>
    </source>
</evidence>
<protein>
    <submittedName>
        <fullName evidence="1">Uncharacterized protein</fullName>
    </submittedName>
</protein>
<organism evidence="1 2">
    <name type="scientific">Prevotella veroralis F0319</name>
    <dbReference type="NCBI Taxonomy" id="649761"/>
    <lineage>
        <taxon>Bacteria</taxon>
        <taxon>Pseudomonadati</taxon>
        <taxon>Bacteroidota</taxon>
        <taxon>Bacteroidia</taxon>
        <taxon>Bacteroidales</taxon>
        <taxon>Prevotellaceae</taxon>
        <taxon>Prevotella</taxon>
    </lineage>
</organism>
<keyword evidence="2" id="KW-1185">Reference proteome</keyword>
<gene>
    <name evidence="1" type="ORF">HMPREF0973_00638</name>
</gene>
<dbReference type="HOGENOM" id="CLU_1577106_0_0_10"/>
<reference evidence="1 2" key="1">
    <citation type="submission" date="2009-09" db="EMBL/GenBank/DDBJ databases">
        <authorList>
            <person name="Weinstock G."/>
            <person name="Sodergren E."/>
            <person name="Clifton S."/>
            <person name="Fulton L."/>
            <person name="Fulton B."/>
            <person name="Courtney L."/>
            <person name="Fronick C."/>
            <person name="Harrison M."/>
            <person name="Strong C."/>
            <person name="Farmer C."/>
            <person name="Delahaunty K."/>
            <person name="Markovic C."/>
            <person name="Hall O."/>
            <person name="Minx P."/>
            <person name="Tomlinson C."/>
            <person name="Mitreva M."/>
            <person name="Nelson J."/>
            <person name="Hou S."/>
            <person name="Wollam A."/>
            <person name="Pepin K.H."/>
            <person name="Johnson M."/>
            <person name="Bhonagiri V."/>
            <person name="Nash W.E."/>
            <person name="Warren W."/>
            <person name="Chinwalla A."/>
            <person name="Mardis E.R."/>
            <person name="Wilson R.K."/>
        </authorList>
    </citation>
    <scope>NUCLEOTIDE SEQUENCE [LARGE SCALE GENOMIC DNA]</scope>
    <source>
        <strain evidence="1 2">F0319</strain>
    </source>
</reference>
<dbReference type="EMBL" id="ACVA01000013">
    <property type="protein sequence ID" value="EEX19696.1"/>
    <property type="molecule type" value="Genomic_DNA"/>
</dbReference>